<feature type="transmembrane region" description="Helical" evidence="2">
    <location>
        <begin position="810"/>
        <end position="831"/>
    </location>
</feature>
<dbReference type="Pfam" id="PF07495">
    <property type="entry name" value="Y_Y_Y"/>
    <property type="match status" value="1"/>
</dbReference>
<dbReference type="Pfam" id="PF07494">
    <property type="entry name" value="Reg_prop"/>
    <property type="match status" value="6"/>
</dbReference>
<proteinExistence type="predicted"/>
<dbReference type="Gene3D" id="2.130.10.10">
    <property type="entry name" value="YVTN repeat-like/Quinoprotein amine dehydrogenase"/>
    <property type="match status" value="2"/>
</dbReference>
<evidence type="ECO:0000313" key="5">
    <source>
        <dbReference type="Proteomes" id="UP001589585"/>
    </source>
</evidence>
<sequence>MLEQHLKNYNHMFYKHVMNVISLYILVFAISISSYAQNPDLRFKTVEYGENFPQSTISSIVQSKKGFIWLGTDNGLVRYDGYEFLRYYTQNKEEGTISNNIVTCIYEDAEENLWVGTNHGVNLYNKKADNFTGVDISSVKGGPNYISSFVEDDEGNLWVGTFGGVRKINKKNLLLEGGTNDSSTAFNNKVFALLYDPAFGVLVSTHLGLQCFNPRTGLEIELPALLKNHPTFLKEKVLKIIKDDCGDLWFATESGGVFWFSKNEYQLINYKHIFNNANSISTNNIKDIVSVDTNTIWFATDNGLNVFKKDSKKFKVYEHSPILSTSISDNNITSLLKDREGSIWLGTKTGSIDFYNESNLNFINIKESVNQNFGLNNTIVNALVSDYNGALWAGTNGGGLNYLDFKTHKNQSYLIGDFKGNNIIKALVHKDENTLLCGTLFGLYQFDKRSNRFSKIPISGTEVQVSSIAVDNDDIWVGTDGNGLIHISKNGAIKTYRKGDSESSISDNFILHIENRDNGLWVSTQFGLNFFNKNTKAFTSFFKTAQNHSLPNNTLTALYSDSKNRLWIGLGYGGLSYFDTKNKKFYLINESLGLTDGAIKSIAEDNQGNLWVSSNNLLFKITIKQFELPFKASNFEITSYGSSDGIAVKNYVLNSSAILGDALAFGGAEGLVLFNPNKILKPKVKNKVVLTKLIVNNQAVKFSPNNTILEKDISEASEIALNHNQKFIGLQFSSLNFINTENNTYAYKLEGAFEEEDWQNIGTQNSINLAALNSGTYTFKVKPLYAGNAGDIDTIKSLKINILSPWWQTYWAYALYMVLLLLVFLIIIKFIKSKVVIKQALLLKQSESERQRELYNMKLDFFTNISHEIRTH</sequence>
<dbReference type="InterPro" id="IPR011110">
    <property type="entry name" value="Reg_prop"/>
</dbReference>
<feature type="domain" description="Two component regulator three Y" evidence="3">
    <location>
        <begin position="736"/>
        <end position="803"/>
    </location>
</feature>
<feature type="transmembrane region" description="Helical" evidence="2">
    <location>
        <begin position="12"/>
        <end position="36"/>
    </location>
</feature>
<keyword evidence="2" id="KW-0472">Membrane</keyword>
<comment type="caution">
    <text evidence="4">The sequence shown here is derived from an EMBL/GenBank/DDBJ whole genome shotgun (WGS) entry which is preliminary data.</text>
</comment>
<name>A0ABV5FFI2_9FLAO</name>
<evidence type="ECO:0000256" key="1">
    <source>
        <dbReference type="ARBA" id="ARBA00022553"/>
    </source>
</evidence>
<evidence type="ECO:0000313" key="4">
    <source>
        <dbReference type="EMBL" id="MFB9057833.1"/>
    </source>
</evidence>
<dbReference type="Gene3D" id="2.60.40.10">
    <property type="entry name" value="Immunoglobulins"/>
    <property type="match status" value="1"/>
</dbReference>
<protein>
    <submittedName>
        <fullName evidence="4">Two-component regulator propeller domain-containing protein</fullName>
    </submittedName>
</protein>
<dbReference type="Proteomes" id="UP001589585">
    <property type="component" value="Unassembled WGS sequence"/>
</dbReference>
<organism evidence="4 5">
    <name type="scientific">Mariniflexile ostreae</name>
    <dbReference type="NCBI Taxonomy" id="1520892"/>
    <lineage>
        <taxon>Bacteria</taxon>
        <taxon>Pseudomonadati</taxon>
        <taxon>Bacteroidota</taxon>
        <taxon>Flavobacteriia</taxon>
        <taxon>Flavobacteriales</taxon>
        <taxon>Flavobacteriaceae</taxon>
        <taxon>Mariniflexile</taxon>
    </lineage>
</organism>
<dbReference type="InterPro" id="IPR013783">
    <property type="entry name" value="Ig-like_fold"/>
</dbReference>
<dbReference type="PANTHER" id="PTHR43547:SF2">
    <property type="entry name" value="HYBRID SIGNAL TRANSDUCTION HISTIDINE KINASE C"/>
    <property type="match status" value="1"/>
</dbReference>
<evidence type="ECO:0000259" key="3">
    <source>
        <dbReference type="Pfam" id="PF07495"/>
    </source>
</evidence>
<evidence type="ECO:0000256" key="2">
    <source>
        <dbReference type="SAM" id="Phobius"/>
    </source>
</evidence>
<keyword evidence="5" id="KW-1185">Reference proteome</keyword>
<accession>A0ABV5FFI2</accession>
<gene>
    <name evidence="4" type="ORF">ACFFU9_13890</name>
</gene>
<dbReference type="SUPFAM" id="SSF63829">
    <property type="entry name" value="Calcium-dependent phosphotriesterase"/>
    <property type="match status" value="3"/>
</dbReference>
<dbReference type="RefSeq" id="WP_379862086.1">
    <property type="nucleotide sequence ID" value="NZ_JBHMFC010000098.1"/>
</dbReference>
<dbReference type="InterPro" id="IPR015943">
    <property type="entry name" value="WD40/YVTN_repeat-like_dom_sf"/>
</dbReference>
<dbReference type="InterPro" id="IPR011123">
    <property type="entry name" value="Y_Y_Y"/>
</dbReference>
<keyword evidence="2" id="KW-1133">Transmembrane helix</keyword>
<keyword evidence="1" id="KW-0597">Phosphoprotein</keyword>
<dbReference type="PANTHER" id="PTHR43547">
    <property type="entry name" value="TWO-COMPONENT HISTIDINE KINASE"/>
    <property type="match status" value="1"/>
</dbReference>
<dbReference type="EMBL" id="JBHMFC010000098">
    <property type="protein sequence ID" value="MFB9057833.1"/>
    <property type="molecule type" value="Genomic_DNA"/>
</dbReference>
<reference evidence="4 5" key="1">
    <citation type="submission" date="2024-09" db="EMBL/GenBank/DDBJ databases">
        <authorList>
            <person name="Sun Q."/>
            <person name="Mori K."/>
        </authorList>
    </citation>
    <scope>NUCLEOTIDE SEQUENCE [LARGE SCALE GENOMIC DNA]</scope>
    <source>
        <strain evidence="4 5">CECT 8622</strain>
    </source>
</reference>
<keyword evidence="2" id="KW-0812">Transmembrane</keyword>